<dbReference type="Pfam" id="PF01263">
    <property type="entry name" value="Aldose_epim"/>
    <property type="match status" value="1"/>
</dbReference>
<dbReference type="CDD" id="cd09022">
    <property type="entry name" value="Aldose_epim_Ec_YihR"/>
    <property type="match status" value="1"/>
</dbReference>
<dbReference type="Proteomes" id="UP001589667">
    <property type="component" value="Unassembled WGS sequence"/>
</dbReference>
<dbReference type="InterPro" id="IPR011013">
    <property type="entry name" value="Gal_mutarotase_sf_dom"/>
</dbReference>
<dbReference type="InterPro" id="IPR037480">
    <property type="entry name" value="YihR-like"/>
</dbReference>
<gene>
    <name evidence="1" type="ORF">ACFFQV_01505</name>
</gene>
<organism evidence="1 2">
    <name type="scientific">Agromyces lapidis</name>
    <dbReference type="NCBI Taxonomy" id="279574"/>
    <lineage>
        <taxon>Bacteria</taxon>
        <taxon>Bacillati</taxon>
        <taxon>Actinomycetota</taxon>
        <taxon>Actinomycetes</taxon>
        <taxon>Micrococcales</taxon>
        <taxon>Microbacteriaceae</taxon>
        <taxon>Agromyces</taxon>
    </lineage>
</organism>
<dbReference type="Gene3D" id="2.70.98.10">
    <property type="match status" value="1"/>
</dbReference>
<comment type="caution">
    <text evidence="1">The sequence shown here is derived from an EMBL/GenBank/DDBJ whole genome shotgun (WGS) entry which is preliminary data.</text>
</comment>
<dbReference type="InterPro" id="IPR014718">
    <property type="entry name" value="GH-type_carb-bd"/>
</dbReference>
<proteinExistence type="predicted"/>
<dbReference type="InterPro" id="IPR008183">
    <property type="entry name" value="Aldose_1/G6P_1-epimerase"/>
</dbReference>
<dbReference type="SUPFAM" id="SSF74650">
    <property type="entry name" value="Galactose mutarotase-like"/>
    <property type="match status" value="1"/>
</dbReference>
<evidence type="ECO:0000313" key="2">
    <source>
        <dbReference type="Proteomes" id="UP001589667"/>
    </source>
</evidence>
<keyword evidence="2" id="KW-1185">Reference proteome</keyword>
<dbReference type="RefSeq" id="WP_157423644.1">
    <property type="nucleotide sequence ID" value="NZ_BAAANI010000008.1"/>
</dbReference>
<protein>
    <submittedName>
        <fullName evidence="1">Aldose 1-epimerase family protein</fullName>
    </submittedName>
</protein>
<evidence type="ECO:0000313" key="1">
    <source>
        <dbReference type="EMBL" id="MFB9640953.1"/>
    </source>
</evidence>
<sequence length="310" mass="33461">MTAGPAGAGYSLRAAGYEAEIVQLGASVRRLTAGGRDLVMPFAADEERPAMRGALLAPWPNRLADGRYEFGGHRHRLPVDEPATRTAAHGLVALRRFEPDLVEPDRVGLRTRIEPREGYPWRVAIRVEFVLTEQGLAQEVVATNESGTPAPIGLGGHPYLLGGRPGPRAIDEWDLELPAEEVLLVSGDRMLPTVSAAVDSAGRDDDFRGGRRLGSAVLNNAYTRFAGARDGRARARLVDRNGVGTEISWDERCRWVQLYTSDHATGDDFRCALAVEPMTCPPDAFNSKRDLIALAPGASTSLGWTISAVG</sequence>
<accession>A0ABV5SKV3</accession>
<name>A0ABV5SKV3_9MICO</name>
<reference evidence="1 2" key="1">
    <citation type="submission" date="2024-09" db="EMBL/GenBank/DDBJ databases">
        <authorList>
            <person name="Sun Q."/>
            <person name="Mori K."/>
        </authorList>
    </citation>
    <scope>NUCLEOTIDE SEQUENCE [LARGE SCALE GENOMIC DNA]</scope>
    <source>
        <strain evidence="1 2">JCM 14321</strain>
    </source>
</reference>
<dbReference type="EMBL" id="JBHMBL010000001">
    <property type="protein sequence ID" value="MFB9640953.1"/>
    <property type="molecule type" value="Genomic_DNA"/>
</dbReference>